<comment type="caution">
    <text evidence="1">The sequence shown here is derived from an EMBL/GenBank/DDBJ whole genome shotgun (WGS) entry which is preliminary data.</text>
</comment>
<name>A0AAD9NZB1_RIDPI</name>
<accession>A0AAD9NZB1</accession>
<dbReference type="EMBL" id="JAODUO010000241">
    <property type="protein sequence ID" value="KAK2185220.1"/>
    <property type="molecule type" value="Genomic_DNA"/>
</dbReference>
<organism evidence="1 2">
    <name type="scientific">Ridgeia piscesae</name>
    <name type="common">Tubeworm</name>
    <dbReference type="NCBI Taxonomy" id="27915"/>
    <lineage>
        <taxon>Eukaryota</taxon>
        <taxon>Metazoa</taxon>
        <taxon>Spiralia</taxon>
        <taxon>Lophotrochozoa</taxon>
        <taxon>Annelida</taxon>
        <taxon>Polychaeta</taxon>
        <taxon>Sedentaria</taxon>
        <taxon>Canalipalpata</taxon>
        <taxon>Sabellida</taxon>
        <taxon>Siboglinidae</taxon>
        <taxon>Ridgeia</taxon>
    </lineage>
</organism>
<sequence>MPRKQDTATINMEKHQKYTLNDYVRILHRKFLLENSGTRG</sequence>
<protein>
    <submittedName>
        <fullName evidence="1">Uncharacterized protein</fullName>
    </submittedName>
</protein>
<keyword evidence="2" id="KW-1185">Reference proteome</keyword>
<evidence type="ECO:0000313" key="1">
    <source>
        <dbReference type="EMBL" id="KAK2185220.1"/>
    </source>
</evidence>
<proteinExistence type="predicted"/>
<dbReference type="AlphaFoldDB" id="A0AAD9NZB1"/>
<gene>
    <name evidence="1" type="ORF">NP493_241g00021</name>
</gene>
<reference evidence="1" key="1">
    <citation type="journal article" date="2023" name="Mol. Biol. Evol.">
        <title>Third-Generation Sequencing Reveals the Adaptive Role of the Epigenome in Three Deep-Sea Polychaetes.</title>
        <authorList>
            <person name="Perez M."/>
            <person name="Aroh O."/>
            <person name="Sun Y."/>
            <person name="Lan Y."/>
            <person name="Juniper S.K."/>
            <person name="Young C.R."/>
            <person name="Angers B."/>
            <person name="Qian P.Y."/>
        </authorList>
    </citation>
    <scope>NUCLEOTIDE SEQUENCE</scope>
    <source>
        <strain evidence="1">R07B-5</strain>
    </source>
</reference>
<evidence type="ECO:0000313" key="2">
    <source>
        <dbReference type="Proteomes" id="UP001209878"/>
    </source>
</evidence>
<dbReference type="Proteomes" id="UP001209878">
    <property type="component" value="Unassembled WGS sequence"/>
</dbReference>